<comment type="subcellular location">
    <subcellularLocation>
        <location evidence="1">Cytoplasm</location>
    </subcellularLocation>
</comment>
<proteinExistence type="predicted"/>
<dbReference type="AlphaFoldDB" id="A0AAW9JRM8"/>
<protein>
    <submittedName>
        <fullName evidence="8">PTS sugar transporter subunit IIA</fullName>
    </submittedName>
</protein>
<evidence type="ECO:0000313" key="9">
    <source>
        <dbReference type="Proteomes" id="UP001290582"/>
    </source>
</evidence>
<dbReference type="GO" id="GO:0016020">
    <property type="term" value="C:membrane"/>
    <property type="evidence" value="ECO:0007669"/>
    <property type="project" value="InterPro"/>
</dbReference>
<evidence type="ECO:0000256" key="1">
    <source>
        <dbReference type="ARBA" id="ARBA00004496"/>
    </source>
</evidence>
<dbReference type="PANTHER" id="PTHR47738:SF2">
    <property type="entry name" value="PTS SYSTEM FRUCTOSE-LIKE EIIA COMPONENT"/>
    <property type="match status" value="1"/>
</dbReference>
<evidence type="ECO:0000256" key="2">
    <source>
        <dbReference type="ARBA" id="ARBA00022448"/>
    </source>
</evidence>
<dbReference type="FunFam" id="3.40.930.10:FF:000009">
    <property type="entry name" value="PTS system, fructose specific IIABC component"/>
    <property type="match status" value="1"/>
</dbReference>
<evidence type="ECO:0000259" key="7">
    <source>
        <dbReference type="PROSITE" id="PS51094"/>
    </source>
</evidence>
<dbReference type="PROSITE" id="PS00372">
    <property type="entry name" value="PTS_EIIA_TYPE_2_HIS"/>
    <property type="match status" value="1"/>
</dbReference>
<evidence type="ECO:0000256" key="5">
    <source>
        <dbReference type="ARBA" id="ARBA00022679"/>
    </source>
</evidence>
<keyword evidence="5" id="KW-0808">Transferase</keyword>
<organism evidence="8 9">
    <name type="scientific">Enterococcus cecorum</name>
    <dbReference type="NCBI Taxonomy" id="44008"/>
    <lineage>
        <taxon>Bacteria</taxon>
        <taxon>Bacillati</taxon>
        <taxon>Bacillota</taxon>
        <taxon>Bacilli</taxon>
        <taxon>Lactobacillales</taxon>
        <taxon>Enterococcaceae</taxon>
        <taxon>Enterococcus</taxon>
    </lineage>
</organism>
<evidence type="ECO:0000313" key="8">
    <source>
        <dbReference type="EMBL" id="MDZ5596924.1"/>
    </source>
</evidence>
<evidence type="ECO:0000256" key="6">
    <source>
        <dbReference type="ARBA" id="ARBA00022683"/>
    </source>
</evidence>
<feature type="domain" description="PTS EIIA type-2" evidence="7">
    <location>
        <begin position="9"/>
        <end position="154"/>
    </location>
</feature>
<dbReference type="NCBIfam" id="TIGR00848">
    <property type="entry name" value="fruA"/>
    <property type="match status" value="1"/>
</dbReference>
<name>A0AAW9JRM8_9ENTE</name>
<dbReference type="Gene3D" id="3.40.930.10">
    <property type="entry name" value="Mannitol-specific EII, Chain A"/>
    <property type="match status" value="1"/>
</dbReference>
<dbReference type="EMBL" id="JAXOGL010000002">
    <property type="protein sequence ID" value="MDZ5596924.1"/>
    <property type="molecule type" value="Genomic_DNA"/>
</dbReference>
<dbReference type="InterPro" id="IPR016152">
    <property type="entry name" value="PTrfase/Anion_transptr"/>
</dbReference>
<dbReference type="SUPFAM" id="SSF55804">
    <property type="entry name" value="Phoshotransferase/anion transport protein"/>
    <property type="match status" value="1"/>
</dbReference>
<dbReference type="PANTHER" id="PTHR47738">
    <property type="entry name" value="PTS SYSTEM FRUCTOSE-LIKE EIIA COMPONENT-RELATED"/>
    <property type="match status" value="1"/>
</dbReference>
<dbReference type="InterPro" id="IPR002178">
    <property type="entry name" value="PTS_EIIA_type-2_dom"/>
</dbReference>
<dbReference type="GO" id="GO:0009401">
    <property type="term" value="P:phosphoenolpyruvate-dependent sugar phosphotransferase system"/>
    <property type="evidence" value="ECO:0007669"/>
    <property type="project" value="UniProtKB-KW"/>
</dbReference>
<dbReference type="InterPro" id="IPR051541">
    <property type="entry name" value="PTS_SugarTrans_NitroReg"/>
</dbReference>
<dbReference type="GO" id="GO:0008982">
    <property type="term" value="F:protein-N(PI)-phosphohistidine-sugar phosphotransferase activity"/>
    <property type="evidence" value="ECO:0007669"/>
    <property type="project" value="InterPro"/>
</dbReference>
<comment type="caution">
    <text evidence="8">The sequence shown here is derived from an EMBL/GenBank/DDBJ whole genome shotgun (WGS) entry which is preliminary data.</text>
</comment>
<dbReference type="InterPro" id="IPR004715">
    <property type="entry name" value="PTS_IIA_fruc"/>
</dbReference>
<evidence type="ECO:0000256" key="3">
    <source>
        <dbReference type="ARBA" id="ARBA00022553"/>
    </source>
</evidence>
<keyword evidence="4 8" id="KW-0762">Sugar transport</keyword>
<dbReference type="GO" id="GO:0005737">
    <property type="term" value="C:cytoplasm"/>
    <property type="evidence" value="ECO:0007669"/>
    <property type="project" value="UniProtKB-SubCell"/>
</dbReference>
<dbReference type="RefSeq" id="WP_171310407.1">
    <property type="nucleotide sequence ID" value="NZ_JAKUDU010000007.1"/>
</dbReference>
<dbReference type="Pfam" id="PF00359">
    <property type="entry name" value="PTS_EIIA_2"/>
    <property type="match status" value="1"/>
</dbReference>
<keyword evidence="6" id="KW-0598">Phosphotransferase system</keyword>
<gene>
    <name evidence="8" type="ORF">U1294_01610</name>
</gene>
<evidence type="ECO:0000256" key="4">
    <source>
        <dbReference type="ARBA" id="ARBA00022597"/>
    </source>
</evidence>
<reference evidence="8" key="1">
    <citation type="submission" date="2023-12" db="EMBL/GenBank/DDBJ databases">
        <title>Molecular genomic analyses of Enterococcus cecorum from sepsis oubreaks in broilers.</title>
        <authorList>
            <person name="Rhoads D."/>
            <person name="Alrubaye A."/>
        </authorList>
    </citation>
    <scope>NUCLEOTIDE SEQUENCE</scope>
    <source>
        <strain evidence="8">1755</strain>
    </source>
</reference>
<dbReference type="CDD" id="cd00211">
    <property type="entry name" value="PTS_IIA_fru"/>
    <property type="match status" value="1"/>
</dbReference>
<dbReference type="Proteomes" id="UP001290582">
    <property type="component" value="Unassembled WGS sequence"/>
</dbReference>
<dbReference type="PROSITE" id="PS51094">
    <property type="entry name" value="PTS_EIIA_TYPE_2"/>
    <property type="match status" value="1"/>
</dbReference>
<keyword evidence="3" id="KW-0597">Phosphoprotein</keyword>
<accession>A0AAW9JRM8</accession>
<sequence>MLESMDLKNVINRENVLVDIEGTTKEEVLKALCNQLFNTGYINDVDDFYADVLAREEEGLTGLGKGIAIPHGKSESVINTTIAIGKTKQPIEWGSLDDKPVEVILLFAVKNSDATTTHIKLLQKVAIMLADDEFLVALQKAENEDELFGMITQRD</sequence>
<keyword evidence="2" id="KW-0813">Transport</keyword>